<gene>
    <name evidence="5" type="ORF">SISSUDRAFT_790416</name>
</gene>
<keyword evidence="1" id="KW-0469">Meiosis</keyword>
<dbReference type="GO" id="GO:0007129">
    <property type="term" value="P:homologous chromosome pairing at meiosis"/>
    <property type="evidence" value="ECO:0007669"/>
    <property type="project" value="TreeGrafter"/>
</dbReference>
<dbReference type="Proteomes" id="UP000076798">
    <property type="component" value="Unassembled WGS sequence"/>
</dbReference>
<evidence type="ECO:0000259" key="4">
    <source>
        <dbReference type="Pfam" id="PF14634"/>
    </source>
</evidence>
<feature type="domain" description="RING-type" evidence="4">
    <location>
        <begin position="23"/>
        <end position="71"/>
    </location>
</feature>
<keyword evidence="6" id="KW-1185">Reference proteome</keyword>
<organism evidence="5 6">
    <name type="scientific">Sistotremastrum suecicum HHB10207 ss-3</name>
    <dbReference type="NCBI Taxonomy" id="1314776"/>
    <lineage>
        <taxon>Eukaryota</taxon>
        <taxon>Fungi</taxon>
        <taxon>Dikarya</taxon>
        <taxon>Basidiomycota</taxon>
        <taxon>Agaricomycotina</taxon>
        <taxon>Agaricomycetes</taxon>
        <taxon>Sistotremastrales</taxon>
        <taxon>Sistotremastraceae</taxon>
        <taxon>Sistotremastrum</taxon>
    </lineage>
</organism>
<dbReference type="GO" id="GO:0007131">
    <property type="term" value="P:reciprocal meiotic recombination"/>
    <property type="evidence" value="ECO:0007669"/>
    <property type="project" value="InterPro"/>
</dbReference>
<dbReference type="STRING" id="1314776.A0A166CZ83"/>
<dbReference type="GO" id="GO:0016925">
    <property type="term" value="P:protein sumoylation"/>
    <property type="evidence" value="ECO:0007669"/>
    <property type="project" value="TreeGrafter"/>
</dbReference>
<dbReference type="GO" id="GO:0000795">
    <property type="term" value="C:synaptonemal complex"/>
    <property type="evidence" value="ECO:0007669"/>
    <property type="project" value="InterPro"/>
</dbReference>
<sequence length="339" mass="38624">MSNVGSASNPNRSQPFDIWDFVHCGICYTTFVNPDNPNPNAPPTVPFWVTECGHVVCNNHLKPDKTCGVCGHTDVAVMAMSRDLPDPMSQWFRPIPARQEELAFASNVQQETVSKLLKHYRRKHLRYKNILAQMKKQSDEDRRKIDHLRAENERLRKGGSTSGPLQDSTNVNGKRRRIEDHGGYVVRCHTAIQHILMLHNRSSSVASNHVIEPPPPERLTLPRDTLDHPPMRSISSEVAPATRDPRLLRNSGRASSPLDLRYVFHPPRAKGFCDGRVVSSVITVNMHSRKKIRKCSLNRCRIHRWSGRCRVGYNDSWKLSQCPFPHGNISSSRNNNRNR</sequence>
<dbReference type="EMBL" id="KV428072">
    <property type="protein sequence ID" value="KZT37986.1"/>
    <property type="molecule type" value="Genomic_DNA"/>
</dbReference>
<dbReference type="GO" id="GO:0019789">
    <property type="term" value="F:SUMO transferase activity"/>
    <property type="evidence" value="ECO:0007669"/>
    <property type="project" value="InterPro"/>
</dbReference>
<dbReference type="PANTHER" id="PTHR22663:SF17">
    <property type="entry name" value="RING FINGER PROTEIN NARYA-RELATED"/>
    <property type="match status" value="1"/>
</dbReference>
<name>A0A166CZ83_9AGAM</name>
<dbReference type="OrthoDB" id="2535391at2759"/>
<reference evidence="5 6" key="1">
    <citation type="journal article" date="2016" name="Mol. Biol. Evol.">
        <title>Comparative Genomics of Early-Diverging Mushroom-Forming Fungi Provides Insights into the Origins of Lignocellulose Decay Capabilities.</title>
        <authorList>
            <person name="Nagy L.G."/>
            <person name="Riley R."/>
            <person name="Tritt A."/>
            <person name="Adam C."/>
            <person name="Daum C."/>
            <person name="Floudas D."/>
            <person name="Sun H."/>
            <person name="Yadav J.S."/>
            <person name="Pangilinan J."/>
            <person name="Larsson K.H."/>
            <person name="Matsuura K."/>
            <person name="Barry K."/>
            <person name="Labutti K."/>
            <person name="Kuo R."/>
            <person name="Ohm R.A."/>
            <person name="Bhattacharya S.S."/>
            <person name="Shirouzu T."/>
            <person name="Yoshinaga Y."/>
            <person name="Martin F.M."/>
            <person name="Grigoriev I.V."/>
            <person name="Hibbett D.S."/>
        </authorList>
    </citation>
    <scope>NUCLEOTIDE SEQUENCE [LARGE SCALE GENOMIC DNA]</scope>
    <source>
        <strain evidence="5 6">HHB10207 ss-3</strain>
    </source>
</reference>
<feature type="coiled-coil region" evidence="2">
    <location>
        <begin position="117"/>
        <end position="151"/>
    </location>
</feature>
<dbReference type="InterPro" id="IPR001841">
    <property type="entry name" value="Znf_RING"/>
</dbReference>
<accession>A0A166CZ83</accession>
<feature type="compositionally biased region" description="Polar residues" evidence="3">
    <location>
        <begin position="162"/>
        <end position="172"/>
    </location>
</feature>
<evidence type="ECO:0000256" key="1">
    <source>
        <dbReference type="ARBA" id="ARBA00023254"/>
    </source>
</evidence>
<dbReference type="Pfam" id="PF14634">
    <property type="entry name" value="zf-RING_5"/>
    <property type="match status" value="1"/>
</dbReference>
<keyword evidence="2" id="KW-0175">Coiled coil</keyword>
<feature type="region of interest" description="Disordered" evidence="3">
    <location>
        <begin position="152"/>
        <end position="176"/>
    </location>
</feature>
<dbReference type="PANTHER" id="PTHR22663">
    <property type="entry name" value="RING FINGER PROTEIN NARYA-RELATED"/>
    <property type="match status" value="1"/>
</dbReference>
<dbReference type="InterPro" id="IPR042123">
    <property type="entry name" value="Zip3/RNF212-like"/>
</dbReference>
<proteinExistence type="predicted"/>
<evidence type="ECO:0000256" key="2">
    <source>
        <dbReference type="SAM" id="Coils"/>
    </source>
</evidence>
<evidence type="ECO:0000313" key="5">
    <source>
        <dbReference type="EMBL" id="KZT37986.1"/>
    </source>
</evidence>
<evidence type="ECO:0000313" key="6">
    <source>
        <dbReference type="Proteomes" id="UP000076798"/>
    </source>
</evidence>
<dbReference type="AlphaFoldDB" id="A0A166CZ83"/>
<protein>
    <recommendedName>
        <fullName evidence="4">RING-type domain-containing protein</fullName>
    </recommendedName>
</protein>
<evidence type="ECO:0000256" key="3">
    <source>
        <dbReference type="SAM" id="MobiDB-lite"/>
    </source>
</evidence>